<dbReference type="InterPro" id="IPR045851">
    <property type="entry name" value="AMP-bd_C_sf"/>
</dbReference>
<comment type="similarity">
    <text evidence="1">Belongs to the ATP-dependent AMP-binding enzyme family.</text>
</comment>
<comment type="caution">
    <text evidence="6">The sequence shown here is derived from an EMBL/GenBank/DDBJ whole genome shotgun (WGS) entry which is preliminary data.</text>
</comment>
<organism evidence="6">
    <name type="scientific">marine sediment metagenome</name>
    <dbReference type="NCBI Taxonomy" id="412755"/>
    <lineage>
        <taxon>unclassified sequences</taxon>
        <taxon>metagenomes</taxon>
        <taxon>ecological metagenomes</taxon>
    </lineage>
</organism>
<dbReference type="Gene3D" id="3.30.300.30">
    <property type="match status" value="1"/>
</dbReference>
<evidence type="ECO:0000256" key="1">
    <source>
        <dbReference type="ARBA" id="ARBA00006432"/>
    </source>
</evidence>
<dbReference type="InterPro" id="IPR020845">
    <property type="entry name" value="AMP-binding_CS"/>
</dbReference>
<proteinExistence type="inferred from homology"/>
<dbReference type="GO" id="GO:0044539">
    <property type="term" value="P:long-chain fatty acid import into cell"/>
    <property type="evidence" value="ECO:0007669"/>
    <property type="project" value="TreeGrafter"/>
</dbReference>
<dbReference type="Pfam" id="PF00501">
    <property type="entry name" value="AMP-binding"/>
    <property type="match status" value="1"/>
</dbReference>
<evidence type="ECO:0000256" key="2">
    <source>
        <dbReference type="ARBA" id="ARBA00022598"/>
    </source>
</evidence>
<dbReference type="InterPro" id="IPR000873">
    <property type="entry name" value="AMP-dep_synth/lig_dom"/>
</dbReference>
<dbReference type="InterPro" id="IPR042099">
    <property type="entry name" value="ANL_N_sf"/>
</dbReference>
<evidence type="ECO:0000256" key="3">
    <source>
        <dbReference type="ARBA" id="ARBA00022741"/>
    </source>
</evidence>
<keyword evidence="4" id="KW-0067">ATP-binding</keyword>
<accession>A0A0F9VFG4</accession>
<dbReference type="SUPFAM" id="SSF56801">
    <property type="entry name" value="Acetyl-CoA synthetase-like"/>
    <property type="match status" value="1"/>
</dbReference>
<dbReference type="EMBL" id="LAZR01000551">
    <property type="protein sequence ID" value="KKN64558.1"/>
    <property type="molecule type" value="Genomic_DNA"/>
</dbReference>
<dbReference type="GO" id="GO:0005524">
    <property type="term" value="F:ATP binding"/>
    <property type="evidence" value="ECO:0007669"/>
    <property type="project" value="UniProtKB-KW"/>
</dbReference>
<keyword evidence="3" id="KW-0547">Nucleotide-binding</keyword>
<dbReference type="AlphaFoldDB" id="A0A0F9VFG4"/>
<name>A0A0F9VFG4_9ZZZZ</name>
<gene>
    <name evidence="6" type="ORF">LCGC14_0490440</name>
</gene>
<evidence type="ECO:0000256" key="4">
    <source>
        <dbReference type="ARBA" id="ARBA00022840"/>
    </source>
</evidence>
<protein>
    <recommendedName>
        <fullName evidence="5">AMP-dependent synthetase/ligase domain-containing protein</fullName>
    </recommendedName>
</protein>
<evidence type="ECO:0000259" key="5">
    <source>
        <dbReference type="Pfam" id="PF00501"/>
    </source>
</evidence>
<dbReference type="PANTHER" id="PTHR43107:SF15">
    <property type="entry name" value="FATTY ACID TRANSPORT PROTEIN 3, ISOFORM A"/>
    <property type="match status" value="1"/>
</dbReference>
<dbReference type="PROSITE" id="PS00455">
    <property type="entry name" value="AMP_BINDING"/>
    <property type="match status" value="1"/>
</dbReference>
<dbReference type="NCBIfam" id="NF006134">
    <property type="entry name" value="PRK08279.1"/>
    <property type="match status" value="1"/>
</dbReference>
<dbReference type="GO" id="GO:0005324">
    <property type="term" value="F:long-chain fatty acid transmembrane transporter activity"/>
    <property type="evidence" value="ECO:0007669"/>
    <property type="project" value="TreeGrafter"/>
</dbReference>
<dbReference type="FunFam" id="3.30.300.30:FF:000002">
    <property type="entry name" value="Long-chain fatty acid transport protein 1"/>
    <property type="match status" value="1"/>
</dbReference>
<evidence type="ECO:0000313" key="6">
    <source>
        <dbReference type="EMBL" id="KKN64558.1"/>
    </source>
</evidence>
<feature type="domain" description="AMP-dependent synthetase/ligase" evidence="5">
    <location>
        <begin position="36"/>
        <end position="380"/>
    </location>
</feature>
<keyword evidence="2" id="KW-0436">Ligase</keyword>
<dbReference type="GO" id="GO:0004467">
    <property type="term" value="F:long-chain fatty acid-CoA ligase activity"/>
    <property type="evidence" value="ECO:0007669"/>
    <property type="project" value="TreeGrafter"/>
</dbReference>
<dbReference type="GO" id="GO:0005886">
    <property type="term" value="C:plasma membrane"/>
    <property type="evidence" value="ECO:0007669"/>
    <property type="project" value="TreeGrafter"/>
</dbReference>
<dbReference type="PANTHER" id="PTHR43107">
    <property type="entry name" value="LONG-CHAIN FATTY ACID TRANSPORT PROTEIN"/>
    <property type="match status" value="1"/>
</dbReference>
<dbReference type="Gene3D" id="3.40.50.12780">
    <property type="entry name" value="N-terminal domain of ligase-like"/>
    <property type="match status" value="1"/>
</dbReference>
<sequence>MEIQLTTKEKDYLERLEEIVKNRTENPNLSLGIMVEQNAENLPDHTAFLFEDSSWTWQSLNQESNKISNFFLKLGIESGDIVTIMMENSAEFLFITTGINKIQGISSLININQRKQALIHAFEISEGKWFIIDGSSLKAFNEVFDDLNIAKENVFVSNNLENLEHPFRDLRKILDEISQNNPDTTFKSNLRDDSTYIFTSGTTGLPKAAVQNNARLLNPFGMLALKLTPKDVLYSPLPLYHSLSMIVGWAAVVQGGSAFGFRKRFSASEFWNDVKKFGATCCLYIGEVPRYLINRPKSEYVENNTFKKMLGLGLRKDIWETFKSRFHVQHILEFYGATEGAGGLFNVNEKPGMIGRITIPKSIIVVKVNEETGEFYKDEQGFLIQCSPGETGMMLAIILPTGNFKGYKDKSKTNERVLNNVLEENDSYFNTGDLVSLHEDHWVSFADRFGDTYRWKGENVSTMEVESILNTFEGMDMCNVYGVEMPDAEGKAGMISIVCEDKTFDTDSFSKFISENLPKYTIPIFIRIKDELEFTGTHKLRKVNLRKQGFDVDKIKDRIYFWNSKSSKYELFDREQYQNVINGKLKF</sequence>
<reference evidence="6" key="1">
    <citation type="journal article" date="2015" name="Nature">
        <title>Complex archaea that bridge the gap between prokaryotes and eukaryotes.</title>
        <authorList>
            <person name="Spang A."/>
            <person name="Saw J.H."/>
            <person name="Jorgensen S.L."/>
            <person name="Zaremba-Niedzwiedzka K."/>
            <person name="Martijn J."/>
            <person name="Lind A.E."/>
            <person name="van Eijk R."/>
            <person name="Schleper C."/>
            <person name="Guy L."/>
            <person name="Ettema T.J."/>
        </authorList>
    </citation>
    <scope>NUCLEOTIDE SEQUENCE</scope>
</reference>